<protein>
    <submittedName>
        <fullName evidence="2">Putative CRAL/TRIO domain-containing protein</fullName>
    </submittedName>
</protein>
<proteinExistence type="predicted"/>
<comment type="caution">
    <text evidence="2">The sequence shown here is derived from an EMBL/GenBank/DDBJ whole genome shotgun (WGS) entry which is preliminary data.</text>
</comment>
<dbReference type="PANTHER" id="PTHR10174:SF208">
    <property type="entry name" value="CRAL-TRIO DOMAIN-CONTAINING PROTEIN DDB_G0278031"/>
    <property type="match status" value="1"/>
</dbReference>
<name>A0A0L7L2Y4_OPEBR</name>
<dbReference type="InterPro" id="IPR036865">
    <property type="entry name" value="CRAL-TRIO_dom_sf"/>
</dbReference>
<reference evidence="2 3" key="1">
    <citation type="journal article" date="2015" name="Genome Biol. Evol.">
        <title>The genome of winter moth (Operophtera brumata) provides a genomic perspective on sexual dimorphism and phenology.</title>
        <authorList>
            <person name="Derks M.F."/>
            <person name="Smit S."/>
            <person name="Salis L."/>
            <person name="Schijlen E."/>
            <person name="Bossers A."/>
            <person name="Mateman C."/>
            <person name="Pijl A.S."/>
            <person name="de Ridder D."/>
            <person name="Groenen M.A."/>
            <person name="Visser M.E."/>
            <person name="Megens H.J."/>
        </authorList>
    </citation>
    <scope>NUCLEOTIDE SEQUENCE [LARGE SCALE GENOMIC DNA]</scope>
    <source>
        <strain evidence="2">WM2013NL</strain>
        <tissue evidence="2">Head and thorax</tissue>
    </source>
</reference>
<gene>
    <name evidence="2" type="ORF">OBRU01_03453</name>
</gene>
<organism evidence="2 3">
    <name type="scientific">Operophtera brumata</name>
    <name type="common">Winter moth</name>
    <name type="synonym">Phalaena brumata</name>
    <dbReference type="NCBI Taxonomy" id="104452"/>
    <lineage>
        <taxon>Eukaryota</taxon>
        <taxon>Metazoa</taxon>
        <taxon>Ecdysozoa</taxon>
        <taxon>Arthropoda</taxon>
        <taxon>Hexapoda</taxon>
        <taxon>Insecta</taxon>
        <taxon>Pterygota</taxon>
        <taxon>Neoptera</taxon>
        <taxon>Endopterygota</taxon>
        <taxon>Lepidoptera</taxon>
        <taxon>Glossata</taxon>
        <taxon>Ditrysia</taxon>
        <taxon>Geometroidea</taxon>
        <taxon>Geometridae</taxon>
        <taxon>Larentiinae</taxon>
        <taxon>Operophtera</taxon>
    </lineage>
</organism>
<dbReference type="EMBL" id="JTDY01003302">
    <property type="protein sequence ID" value="KOB69775.1"/>
    <property type="molecule type" value="Genomic_DNA"/>
</dbReference>
<evidence type="ECO:0000313" key="3">
    <source>
        <dbReference type="Proteomes" id="UP000037510"/>
    </source>
</evidence>
<evidence type="ECO:0000259" key="1">
    <source>
        <dbReference type="Pfam" id="PF00650"/>
    </source>
</evidence>
<evidence type="ECO:0000313" key="2">
    <source>
        <dbReference type="EMBL" id="KOB69775.1"/>
    </source>
</evidence>
<dbReference type="Pfam" id="PF00650">
    <property type="entry name" value="CRAL_TRIO"/>
    <property type="match status" value="1"/>
</dbReference>
<dbReference type="PANTHER" id="PTHR10174">
    <property type="entry name" value="ALPHA-TOCOPHEROL TRANSFER PROTEIN-RELATED"/>
    <property type="match status" value="1"/>
</dbReference>
<dbReference type="STRING" id="104452.A0A0L7L2Y4"/>
<feature type="domain" description="CRAL-TRIO" evidence="1">
    <location>
        <begin position="4"/>
        <end position="50"/>
    </location>
</feature>
<sequence>MTTSKTVEVFVKILKQMFSTKIGNRIYVHMSLESLHEHVPKECLPEELGGYDKSLVTLNDEFTNELSKKENIVYFTEMGKAVVDESLRVGDKISKDDILGISGSFRTISVD</sequence>
<dbReference type="Proteomes" id="UP000037510">
    <property type="component" value="Unassembled WGS sequence"/>
</dbReference>
<accession>A0A0L7L2Y4</accession>
<dbReference type="GO" id="GO:1902936">
    <property type="term" value="F:phosphatidylinositol bisphosphate binding"/>
    <property type="evidence" value="ECO:0007669"/>
    <property type="project" value="TreeGrafter"/>
</dbReference>
<dbReference type="InterPro" id="IPR001251">
    <property type="entry name" value="CRAL-TRIO_dom"/>
</dbReference>
<dbReference type="Gene3D" id="1.20.5.1200">
    <property type="entry name" value="Alpha-tocopherol transfer"/>
    <property type="match status" value="1"/>
</dbReference>
<dbReference type="SUPFAM" id="SSF52087">
    <property type="entry name" value="CRAL/TRIO domain"/>
    <property type="match status" value="1"/>
</dbReference>
<dbReference type="AlphaFoldDB" id="A0A0L7L2Y4"/>
<dbReference type="Gene3D" id="3.40.525.10">
    <property type="entry name" value="CRAL-TRIO lipid binding domain"/>
    <property type="match status" value="1"/>
</dbReference>
<keyword evidence="3" id="KW-1185">Reference proteome</keyword>
<dbReference type="GO" id="GO:0016020">
    <property type="term" value="C:membrane"/>
    <property type="evidence" value="ECO:0007669"/>
    <property type="project" value="TreeGrafter"/>
</dbReference>